<feature type="coiled-coil region" evidence="1">
    <location>
        <begin position="183"/>
        <end position="217"/>
    </location>
</feature>
<keyword evidence="6" id="KW-1185">Reference proteome</keyword>
<dbReference type="Gene3D" id="1.10.287.1490">
    <property type="match status" value="1"/>
</dbReference>
<protein>
    <recommendedName>
        <fullName evidence="4">EF-hand domain-containing protein</fullName>
    </recommendedName>
</protein>
<keyword evidence="3" id="KW-0812">Transmembrane</keyword>
<dbReference type="InterPro" id="IPR002048">
    <property type="entry name" value="EF_hand_dom"/>
</dbReference>
<organism evidence="5 6">
    <name type="scientific">Ridgeia piscesae</name>
    <name type="common">Tubeworm</name>
    <dbReference type="NCBI Taxonomy" id="27915"/>
    <lineage>
        <taxon>Eukaryota</taxon>
        <taxon>Metazoa</taxon>
        <taxon>Spiralia</taxon>
        <taxon>Lophotrochozoa</taxon>
        <taxon>Annelida</taxon>
        <taxon>Polychaeta</taxon>
        <taxon>Sedentaria</taxon>
        <taxon>Canalipalpata</taxon>
        <taxon>Sabellida</taxon>
        <taxon>Siboglinidae</taxon>
        <taxon>Ridgeia</taxon>
    </lineage>
</organism>
<dbReference type="InterPro" id="IPR042352">
    <property type="entry name" value="EFCAB14"/>
</dbReference>
<feature type="compositionally biased region" description="Basic and acidic residues" evidence="2">
    <location>
        <begin position="431"/>
        <end position="452"/>
    </location>
</feature>
<dbReference type="Proteomes" id="UP001209878">
    <property type="component" value="Unassembled WGS sequence"/>
</dbReference>
<evidence type="ECO:0000313" key="5">
    <source>
        <dbReference type="EMBL" id="KAK2193360.1"/>
    </source>
</evidence>
<name>A0AAD9UL67_RIDPI</name>
<dbReference type="PANTHER" id="PTHR15717:SF2">
    <property type="entry name" value="EF-HAND CALCIUM-BINDING DOMAIN-CONTAINING PROTEIN 14"/>
    <property type="match status" value="1"/>
</dbReference>
<dbReference type="AlphaFoldDB" id="A0AAD9UL67"/>
<evidence type="ECO:0000313" key="6">
    <source>
        <dbReference type="Proteomes" id="UP001209878"/>
    </source>
</evidence>
<feature type="domain" description="EF-hand" evidence="4">
    <location>
        <begin position="580"/>
        <end position="615"/>
    </location>
</feature>
<feature type="compositionally biased region" description="Low complexity" evidence="2">
    <location>
        <begin position="526"/>
        <end position="538"/>
    </location>
</feature>
<gene>
    <name evidence="5" type="ORF">NP493_15g07035</name>
</gene>
<feature type="compositionally biased region" description="Polar residues" evidence="2">
    <location>
        <begin position="453"/>
        <end position="481"/>
    </location>
</feature>
<dbReference type="SUPFAM" id="SSF47473">
    <property type="entry name" value="EF-hand"/>
    <property type="match status" value="1"/>
</dbReference>
<keyword evidence="1" id="KW-0175">Coiled coil</keyword>
<keyword evidence="3" id="KW-0472">Membrane</keyword>
<dbReference type="InterPro" id="IPR011992">
    <property type="entry name" value="EF-hand-dom_pair"/>
</dbReference>
<dbReference type="PROSITE" id="PS50222">
    <property type="entry name" value="EF_HAND_2"/>
    <property type="match status" value="1"/>
</dbReference>
<evidence type="ECO:0000259" key="4">
    <source>
        <dbReference type="PROSITE" id="PS50222"/>
    </source>
</evidence>
<feature type="compositionally biased region" description="Polar residues" evidence="2">
    <location>
        <begin position="511"/>
        <end position="525"/>
    </location>
</feature>
<evidence type="ECO:0000256" key="1">
    <source>
        <dbReference type="SAM" id="Coils"/>
    </source>
</evidence>
<accession>A0AAD9UL67</accession>
<proteinExistence type="predicted"/>
<evidence type="ECO:0000256" key="3">
    <source>
        <dbReference type="SAM" id="Phobius"/>
    </source>
</evidence>
<evidence type="ECO:0000256" key="2">
    <source>
        <dbReference type="SAM" id="MobiDB-lite"/>
    </source>
</evidence>
<keyword evidence="3" id="KW-1133">Transmembrane helix</keyword>
<dbReference type="EMBL" id="JAODUO010000014">
    <property type="protein sequence ID" value="KAK2193360.1"/>
    <property type="molecule type" value="Genomic_DNA"/>
</dbReference>
<comment type="caution">
    <text evidence="5">The sequence shown here is derived from an EMBL/GenBank/DDBJ whole genome shotgun (WGS) entry which is preliminary data.</text>
</comment>
<dbReference type="PANTHER" id="PTHR15717">
    <property type="entry name" value="PROTEIN KIAA0494"/>
    <property type="match status" value="1"/>
</dbReference>
<sequence length="635" mass="68864">MKKRRELDALVNGKLGRRKKGQHHELLRNDTDSSEVEEFSVSDKDVVRKRGSSSRACATCLIVFGFIVLVACVIAISGLVFVYVNIESDVRQLRSQLDKVTGQSKSNPGEFEEIHKQQRELKKEMNDIKTGNGGILRIRMNITLMLKQLKALNSTTLTLSKSLAAAPELMALPNTVKALKQEIADVGSKVTSLQQSIEDLQNNKKALTEKVDAMKTKLSRMVLVMSGATEKPRTEKPTDVVSPEMAQEISGLSAALTKMNTSTWQQFGVVMARGQQHEVQIAGLKNISHDFESRLRLVELAGSTRPENENNLSSVMQQAVNSVKEELLNLSDSRGQAAVKALRADITALNMSLHNINTVQKSNVSTGSAPGMPADVTSLSNVMNSTNNKVQLLQRSLASVFGNITAMDARMKSHEDRLSVVEASIKSIHRLPTEDTHTAESSTHKTQSDGVRKSSVQSHHPTGQTKANQKSGSPTKSSFKVNTLVGANPTGSTKKQDIVVHEGAPGARTGSARTQTDTPVATQVKTTPAQTTPAQTTPAQTIPAQTKLFSTAEELAELFKTWDVDSIGHIQYSYITAFLGASAPSEESFKKFDTNGDGEYSLTELNKAFGFDTGSSETVTQANMATTTTPKEGKP</sequence>
<dbReference type="GO" id="GO:0005509">
    <property type="term" value="F:calcium ion binding"/>
    <property type="evidence" value="ECO:0007669"/>
    <property type="project" value="InterPro"/>
</dbReference>
<feature type="transmembrane region" description="Helical" evidence="3">
    <location>
        <begin position="58"/>
        <end position="84"/>
    </location>
</feature>
<dbReference type="Gene3D" id="1.10.238.10">
    <property type="entry name" value="EF-hand"/>
    <property type="match status" value="1"/>
</dbReference>
<feature type="region of interest" description="Disordered" evidence="2">
    <location>
        <begin position="429"/>
        <end position="538"/>
    </location>
</feature>
<reference evidence="5" key="1">
    <citation type="journal article" date="2023" name="Mol. Biol. Evol.">
        <title>Third-Generation Sequencing Reveals the Adaptive Role of the Epigenome in Three Deep-Sea Polychaetes.</title>
        <authorList>
            <person name="Perez M."/>
            <person name="Aroh O."/>
            <person name="Sun Y."/>
            <person name="Lan Y."/>
            <person name="Juniper S.K."/>
            <person name="Young C.R."/>
            <person name="Angers B."/>
            <person name="Qian P.Y."/>
        </authorList>
    </citation>
    <scope>NUCLEOTIDE SEQUENCE</scope>
    <source>
        <strain evidence="5">R07B-5</strain>
    </source>
</reference>